<evidence type="ECO:0000313" key="2">
    <source>
        <dbReference type="Proteomes" id="UP000798662"/>
    </source>
</evidence>
<dbReference type="EMBL" id="CM020619">
    <property type="protein sequence ID" value="KAK1862936.1"/>
    <property type="molecule type" value="Genomic_DNA"/>
</dbReference>
<evidence type="ECO:0000313" key="1">
    <source>
        <dbReference type="EMBL" id="KAK1862936.1"/>
    </source>
</evidence>
<accession>A0ACC3BY21</accession>
<dbReference type="Proteomes" id="UP000798662">
    <property type="component" value="Chromosome 2"/>
</dbReference>
<comment type="caution">
    <text evidence="1">The sequence shown here is derived from an EMBL/GenBank/DDBJ whole genome shotgun (WGS) entry which is preliminary data.</text>
</comment>
<reference evidence="1" key="1">
    <citation type="submission" date="2019-11" db="EMBL/GenBank/DDBJ databases">
        <title>Nori genome reveals adaptations in red seaweeds to the harsh intertidal environment.</title>
        <authorList>
            <person name="Wang D."/>
            <person name="Mao Y."/>
        </authorList>
    </citation>
    <scope>NUCLEOTIDE SEQUENCE</scope>
    <source>
        <tissue evidence="1">Gametophyte</tissue>
    </source>
</reference>
<name>A0ACC3BY21_PYRYE</name>
<keyword evidence="2" id="KW-1185">Reference proteome</keyword>
<gene>
    <name evidence="1" type="ORF">I4F81_005502</name>
</gene>
<protein>
    <submittedName>
        <fullName evidence="1">Uncharacterized protein</fullName>
    </submittedName>
</protein>
<sequence length="331" mass="33039">MAASPPAFLPPPPAAVAGRIGGGPRRHAAAAIPTGGGAAALPPRRRGSGGVLRHRWQWAPAAGRRRGGGVPAMAAAADGPSTPPPVDVDAMFARLGHKNEVMRKRASLAIADNRTPDTIDRLMALLPLEDVAHRRAAVQSLGMIGMDAVPALAAALSTSADPTVRASAVKGLAAVALYFPARRATFPDAAMDAMEATLNGSPDPVTKLATVGALGTLGSPVKGGGGGERNSDGNGGDGDDDDGTVYPGNARAVAYLVRISGETTDLGVAAVVVGALASIGASGEREAVLPALRALAEKPGEDGSEFIREMAATHADNLASGSWAGGGGEAD</sequence>
<proteinExistence type="predicted"/>
<organism evidence="1 2">
    <name type="scientific">Pyropia yezoensis</name>
    <name type="common">Susabi-nori</name>
    <name type="synonym">Porphyra yezoensis</name>
    <dbReference type="NCBI Taxonomy" id="2788"/>
    <lineage>
        <taxon>Eukaryota</taxon>
        <taxon>Rhodophyta</taxon>
        <taxon>Bangiophyceae</taxon>
        <taxon>Bangiales</taxon>
        <taxon>Bangiaceae</taxon>
        <taxon>Pyropia</taxon>
    </lineage>
</organism>